<sequence>MAVKKLKVKKMPLRRKYAVGILLFTALAIGFAAYLTIARAETVGLYPGSCLGGWINTQNAQGRPSLEPGASADLFNESNSAVLKNTIAQIFCGSFNGNIPQDNEPKKVFLKFSWNMVEKPAVLTASSTVTITSENFASSTSEIIDQPSNQTEFILIISESSSTPEMSESSVAPENSITPEAASENQIATTSEPIMEESSDAPSSFWRGILKPARAQEASSTLENLATSTPDILDNGEFLEISYTLDSVNWTALGKINKNNWRDAQFELPLTNWADIQKVQIEIKAIPTVDEQPTVYLDGMRLEAEYETSLISQSKTASISSQLPSSNVFYSSYSRTPNGSRITGPVSISVSVDSFDDFGFNSGCGLNSQSCDFWGVRVTDFDNKSFNSKCVSNETLSHTFTFDLPAGSYIEIMAYAGHTQESCERGGEMSKFLEGNNSGEIFTVTKQ</sequence>
<proteinExistence type="predicted"/>
<accession>A0A0G0VGG2</accession>
<dbReference type="EMBL" id="LBZM01000035">
    <property type="protein sequence ID" value="KKR71125.1"/>
    <property type="molecule type" value="Genomic_DNA"/>
</dbReference>
<dbReference type="AlphaFoldDB" id="A0A0G0VGG2"/>
<gene>
    <name evidence="1" type="ORF">UU14_C0035G0004</name>
</gene>
<dbReference type="Proteomes" id="UP000034664">
    <property type="component" value="Unassembled WGS sequence"/>
</dbReference>
<comment type="caution">
    <text evidence="1">The sequence shown here is derived from an EMBL/GenBank/DDBJ whole genome shotgun (WGS) entry which is preliminary data.</text>
</comment>
<evidence type="ECO:0000313" key="2">
    <source>
        <dbReference type="Proteomes" id="UP000034664"/>
    </source>
</evidence>
<organism evidence="1 2">
    <name type="scientific">Candidatus Roizmanbacteria bacterium GW2011_GWB1_40_7</name>
    <dbReference type="NCBI Taxonomy" id="1618482"/>
    <lineage>
        <taxon>Bacteria</taxon>
        <taxon>Candidatus Roizmaniibacteriota</taxon>
    </lineage>
</organism>
<protein>
    <submittedName>
        <fullName evidence="1">Uncharacterized protein</fullName>
    </submittedName>
</protein>
<evidence type="ECO:0000313" key="1">
    <source>
        <dbReference type="EMBL" id="KKR71125.1"/>
    </source>
</evidence>
<name>A0A0G0VGG2_9BACT</name>
<reference evidence="1 2" key="1">
    <citation type="journal article" date="2015" name="Nature">
        <title>rRNA introns, odd ribosomes, and small enigmatic genomes across a large radiation of phyla.</title>
        <authorList>
            <person name="Brown C.T."/>
            <person name="Hug L.A."/>
            <person name="Thomas B.C."/>
            <person name="Sharon I."/>
            <person name="Castelle C.J."/>
            <person name="Singh A."/>
            <person name="Wilkins M.J."/>
            <person name="Williams K.H."/>
            <person name="Banfield J.F."/>
        </authorList>
    </citation>
    <scope>NUCLEOTIDE SEQUENCE [LARGE SCALE GENOMIC DNA]</scope>
</reference>